<evidence type="ECO:0000256" key="1">
    <source>
        <dbReference type="ARBA" id="ARBA00004127"/>
    </source>
</evidence>
<feature type="transmembrane region" description="Helical" evidence="5">
    <location>
        <begin position="127"/>
        <end position="150"/>
    </location>
</feature>
<reference evidence="7" key="1">
    <citation type="submission" date="2022-11" db="UniProtKB">
        <authorList>
            <consortium name="WormBaseParasite"/>
        </authorList>
    </citation>
    <scope>IDENTIFICATION</scope>
</reference>
<dbReference type="GO" id="GO:0012505">
    <property type="term" value="C:endomembrane system"/>
    <property type="evidence" value="ECO:0007669"/>
    <property type="project" value="UniProtKB-SubCell"/>
</dbReference>
<dbReference type="Proteomes" id="UP000887574">
    <property type="component" value="Unplaced"/>
</dbReference>
<name>A0A915DPZ2_9BILA</name>
<dbReference type="GO" id="GO:0005765">
    <property type="term" value="C:lysosomal membrane"/>
    <property type="evidence" value="ECO:0007669"/>
    <property type="project" value="TreeGrafter"/>
</dbReference>
<evidence type="ECO:0000313" key="6">
    <source>
        <dbReference type="Proteomes" id="UP000887574"/>
    </source>
</evidence>
<feature type="transmembrane region" description="Helical" evidence="5">
    <location>
        <begin position="27"/>
        <end position="48"/>
    </location>
</feature>
<evidence type="ECO:0000256" key="4">
    <source>
        <dbReference type="ARBA" id="ARBA00023136"/>
    </source>
</evidence>
<evidence type="ECO:0000256" key="3">
    <source>
        <dbReference type="ARBA" id="ARBA00022989"/>
    </source>
</evidence>
<keyword evidence="2 5" id="KW-0812">Transmembrane</keyword>
<keyword evidence="4 5" id="KW-0472">Membrane</keyword>
<protein>
    <submittedName>
        <fullName evidence="7">Uncharacterized protein</fullName>
    </submittedName>
</protein>
<dbReference type="InterPro" id="IPR051115">
    <property type="entry name" value="LAPTM_transporter"/>
</dbReference>
<proteinExistence type="predicted"/>
<feature type="transmembrane region" description="Helical" evidence="5">
    <location>
        <begin position="83"/>
        <end position="107"/>
    </location>
</feature>
<sequence length="174" mass="19983">MYTRHTNQVNLNDSKYRCCCGVHVERAAYAIAFVGAILAAISAIFYFFDGNIGYGVGSLLNFFIYFSILYAQSKQSSGLYLPFLVLNGLAILLFVGQIVYLIIVYIYMPDWQNVPNQSYEFYSQVRLSLALYAIGTTIYTVISAWFWSWVYRAYDYMKVKNAQSPTTTYLSRQI</sequence>
<dbReference type="AlphaFoldDB" id="A0A915DPZ2"/>
<dbReference type="WBParaSite" id="jg21689">
    <property type="protein sequence ID" value="jg21689"/>
    <property type="gene ID" value="jg21689"/>
</dbReference>
<dbReference type="PANTHER" id="PTHR12479:SF10">
    <property type="entry name" value="LYSOSOMAL-ASSOCIATED TRANSMEMBRANE PROTEIN"/>
    <property type="match status" value="1"/>
</dbReference>
<organism evidence="6 7">
    <name type="scientific">Ditylenchus dipsaci</name>
    <dbReference type="NCBI Taxonomy" id="166011"/>
    <lineage>
        <taxon>Eukaryota</taxon>
        <taxon>Metazoa</taxon>
        <taxon>Ecdysozoa</taxon>
        <taxon>Nematoda</taxon>
        <taxon>Chromadorea</taxon>
        <taxon>Rhabditida</taxon>
        <taxon>Tylenchina</taxon>
        <taxon>Tylenchomorpha</taxon>
        <taxon>Sphaerularioidea</taxon>
        <taxon>Anguinidae</taxon>
        <taxon>Anguininae</taxon>
        <taxon>Ditylenchus</taxon>
    </lineage>
</organism>
<evidence type="ECO:0000256" key="2">
    <source>
        <dbReference type="ARBA" id="ARBA00022692"/>
    </source>
</evidence>
<evidence type="ECO:0000313" key="7">
    <source>
        <dbReference type="WBParaSite" id="jg21689"/>
    </source>
</evidence>
<accession>A0A915DPZ2</accession>
<dbReference type="PANTHER" id="PTHR12479">
    <property type="entry name" value="LYSOSOMAL-ASSOCIATED TRANSMEMBRANE PROTEIN"/>
    <property type="match status" value="1"/>
</dbReference>
<comment type="subcellular location">
    <subcellularLocation>
        <location evidence="1">Endomembrane system</location>
        <topology evidence="1">Multi-pass membrane protein</topology>
    </subcellularLocation>
</comment>
<keyword evidence="3 5" id="KW-1133">Transmembrane helix</keyword>
<feature type="transmembrane region" description="Helical" evidence="5">
    <location>
        <begin position="54"/>
        <end position="71"/>
    </location>
</feature>
<keyword evidence="6" id="KW-1185">Reference proteome</keyword>
<evidence type="ECO:0000256" key="5">
    <source>
        <dbReference type="SAM" id="Phobius"/>
    </source>
</evidence>